<dbReference type="Proteomes" id="UP000814033">
    <property type="component" value="Unassembled WGS sequence"/>
</dbReference>
<proteinExistence type="predicted"/>
<comment type="caution">
    <text evidence="1">The sequence shown here is derived from an EMBL/GenBank/DDBJ whole genome shotgun (WGS) entry which is preliminary data.</text>
</comment>
<evidence type="ECO:0000313" key="1">
    <source>
        <dbReference type="EMBL" id="KAI0044442.1"/>
    </source>
</evidence>
<protein>
    <submittedName>
        <fullName evidence="1">Uncharacterized protein</fullName>
    </submittedName>
</protein>
<accession>A0ACB8RKL3</accession>
<sequence>MALNLSAQQANDHETPAPALSLSPAAATPRPLRRAQTAPVKYKQPAKGTTRGKRGRLSALPSLPLDILYEIFGNLPPGGLLQLARTTKAFRQMLLARRSLFLWKCSFSRVPDAPPRPDDMSIPAWANLLFGGTSCFTCGAKFAANTLFILRRRACKSCVSEHLLSDAEASARFGVAIIDLQGLPSVYQAVGSRIEDRWWDEDVAHLAKELDALRAQHESVLSEAFSMHLSEFRAAKKAAKAVKLKHSNLCQQWKDREAQNRRDHLAEEKAKRFMKTRLLALNYESEDIEAIWGHRETSVAKPMTDRVWARVYPILQVELARKKEERLQSGRLKRRADRAASLSETWKAHVSTFPVRIAPIALGIKPLSLSILDASIEADEPESAELTARMNAACVAATPQAIEFIRVAAEGLLALLPRTGPAPSLSTEAILSDGFFTGKAGGLCLATSQFRCGNECLHQPVGSTGIEMLAHFCSRPQFSEARRTVVSHLLGLLQMDPDSTTASELDRAEAQIICMDCPPGSGHFGPVGRKSMNWRSCVYHSTYQHGGQSRADQWRLLNDDEARRARENYVPTGSDRGWGCGHCNYHIGPFPRSTWCFKADVLIHVETQHAIKEPILEVDYVQNPLTGVDDEGGYLV</sequence>
<reference evidence="1" key="2">
    <citation type="journal article" date="2022" name="New Phytol.">
        <title>Evolutionary transition to the ectomycorrhizal habit in the genomes of a hyperdiverse lineage of mushroom-forming fungi.</title>
        <authorList>
            <person name="Looney B."/>
            <person name="Miyauchi S."/>
            <person name="Morin E."/>
            <person name="Drula E."/>
            <person name="Courty P.E."/>
            <person name="Kohler A."/>
            <person name="Kuo A."/>
            <person name="LaButti K."/>
            <person name="Pangilinan J."/>
            <person name="Lipzen A."/>
            <person name="Riley R."/>
            <person name="Andreopoulos W."/>
            <person name="He G."/>
            <person name="Johnson J."/>
            <person name="Nolan M."/>
            <person name="Tritt A."/>
            <person name="Barry K.W."/>
            <person name="Grigoriev I.V."/>
            <person name="Nagy L.G."/>
            <person name="Hibbett D."/>
            <person name="Henrissat B."/>
            <person name="Matheny P.B."/>
            <person name="Labbe J."/>
            <person name="Martin F.M."/>
        </authorList>
    </citation>
    <scope>NUCLEOTIDE SEQUENCE</scope>
    <source>
        <strain evidence="1">FP105234-sp</strain>
    </source>
</reference>
<dbReference type="EMBL" id="MU275983">
    <property type="protein sequence ID" value="KAI0044442.1"/>
    <property type="molecule type" value="Genomic_DNA"/>
</dbReference>
<reference evidence="1" key="1">
    <citation type="submission" date="2021-02" db="EMBL/GenBank/DDBJ databases">
        <authorList>
            <consortium name="DOE Joint Genome Institute"/>
            <person name="Ahrendt S."/>
            <person name="Looney B.P."/>
            <person name="Miyauchi S."/>
            <person name="Morin E."/>
            <person name="Drula E."/>
            <person name="Courty P.E."/>
            <person name="Chicoki N."/>
            <person name="Fauchery L."/>
            <person name="Kohler A."/>
            <person name="Kuo A."/>
            <person name="Labutti K."/>
            <person name="Pangilinan J."/>
            <person name="Lipzen A."/>
            <person name="Riley R."/>
            <person name="Andreopoulos W."/>
            <person name="He G."/>
            <person name="Johnson J."/>
            <person name="Barry K.W."/>
            <person name="Grigoriev I.V."/>
            <person name="Nagy L."/>
            <person name="Hibbett D."/>
            <person name="Henrissat B."/>
            <person name="Matheny P.B."/>
            <person name="Labbe J."/>
            <person name="Martin F."/>
        </authorList>
    </citation>
    <scope>NUCLEOTIDE SEQUENCE</scope>
    <source>
        <strain evidence="1">FP105234-sp</strain>
    </source>
</reference>
<organism evidence="1 2">
    <name type="scientific">Auriscalpium vulgare</name>
    <dbReference type="NCBI Taxonomy" id="40419"/>
    <lineage>
        <taxon>Eukaryota</taxon>
        <taxon>Fungi</taxon>
        <taxon>Dikarya</taxon>
        <taxon>Basidiomycota</taxon>
        <taxon>Agaricomycotina</taxon>
        <taxon>Agaricomycetes</taxon>
        <taxon>Russulales</taxon>
        <taxon>Auriscalpiaceae</taxon>
        <taxon>Auriscalpium</taxon>
    </lineage>
</organism>
<gene>
    <name evidence="1" type="ORF">FA95DRAFT_1608546</name>
</gene>
<name>A0ACB8RKL3_9AGAM</name>
<keyword evidence="2" id="KW-1185">Reference proteome</keyword>
<evidence type="ECO:0000313" key="2">
    <source>
        <dbReference type="Proteomes" id="UP000814033"/>
    </source>
</evidence>